<protein>
    <submittedName>
        <fullName evidence="2">Uncharacterized protein</fullName>
    </submittedName>
</protein>
<feature type="compositionally biased region" description="Polar residues" evidence="1">
    <location>
        <begin position="1"/>
        <end position="11"/>
    </location>
</feature>
<feature type="region of interest" description="Disordered" evidence="1">
    <location>
        <begin position="151"/>
        <end position="171"/>
    </location>
</feature>
<organism evidence="2 3">
    <name type="scientific">Eruca vesicaria subsp. sativa</name>
    <name type="common">Garden rocket</name>
    <name type="synonym">Eruca sativa</name>
    <dbReference type="NCBI Taxonomy" id="29727"/>
    <lineage>
        <taxon>Eukaryota</taxon>
        <taxon>Viridiplantae</taxon>
        <taxon>Streptophyta</taxon>
        <taxon>Embryophyta</taxon>
        <taxon>Tracheophyta</taxon>
        <taxon>Spermatophyta</taxon>
        <taxon>Magnoliopsida</taxon>
        <taxon>eudicotyledons</taxon>
        <taxon>Gunneridae</taxon>
        <taxon>Pentapetalae</taxon>
        <taxon>rosids</taxon>
        <taxon>malvids</taxon>
        <taxon>Brassicales</taxon>
        <taxon>Brassicaceae</taxon>
        <taxon>Brassiceae</taxon>
        <taxon>Eruca</taxon>
    </lineage>
</organism>
<reference evidence="2 3" key="1">
    <citation type="submission" date="2022-03" db="EMBL/GenBank/DDBJ databases">
        <authorList>
            <person name="Macdonald S."/>
            <person name="Ahmed S."/>
            <person name="Newling K."/>
        </authorList>
    </citation>
    <scope>NUCLEOTIDE SEQUENCE [LARGE SCALE GENOMIC DNA]</scope>
</reference>
<evidence type="ECO:0000313" key="2">
    <source>
        <dbReference type="EMBL" id="CAH8357521.1"/>
    </source>
</evidence>
<dbReference type="AlphaFoldDB" id="A0ABC8KHW8"/>
<gene>
    <name evidence="2" type="ORF">ERUC_LOCUS23276</name>
</gene>
<feature type="region of interest" description="Disordered" evidence="1">
    <location>
        <begin position="193"/>
        <end position="223"/>
    </location>
</feature>
<dbReference type="EMBL" id="CAKOAT010232488">
    <property type="protein sequence ID" value="CAH8357521.1"/>
    <property type="molecule type" value="Genomic_DNA"/>
</dbReference>
<feature type="compositionally biased region" description="Acidic residues" evidence="1">
    <location>
        <begin position="21"/>
        <end position="33"/>
    </location>
</feature>
<feature type="region of interest" description="Disordered" evidence="1">
    <location>
        <begin position="1"/>
        <end position="41"/>
    </location>
</feature>
<evidence type="ECO:0000313" key="3">
    <source>
        <dbReference type="Proteomes" id="UP001642260"/>
    </source>
</evidence>
<sequence>MESNFGSTESVQAFPYSSEENSSDEEVNEEAAEETISTEVDEEIATIHVPPEKKRKNKFEDTGAESRKKRLLFQRLTDKYRDLEEKMKTCIQDMFKSSFTSLALDVRDIIEDRFTKLEEKILSCQTHGAAPASTEIPTTSPVFTKAPASNFTRAPAHTSTPTPVTADTRAPAPTHIPTLVITDTSVPASARQRKVHSGGPATYRSAAPAPSHTGGCPSSAAKARSQTKDANLFDVFGSLFDKLDVNLGTQEHLQKTMGNLTQELKVKIKLGPSTFEGVSWITKLEEIVMEKMESDMVRVELEMSEKLKETVNLEMARVAQEMKQKLKIATVAMVVL</sequence>
<comment type="caution">
    <text evidence="2">The sequence shown here is derived from an EMBL/GenBank/DDBJ whole genome shotgun (WGS) entry which is preliminary data.</text>
</comment>
<feature type="compositionally biased region" description="Polar residues" evidence="1">
    <location>
        <begin position="151"/>
        <end position="165"/>
    </location>
</feature>
<accession>A0ABC8KHW8</accession>
<dbReference type="Proteomes" id="UP001642260">
    <property type="component" value="Unassembled WGS sequence"/>
</dbReference>
<evidence type="ECO:0000256" key="1">
    <source>
        <dbReference type="SAM" id="MobiDB-lite"/>
    </source>
</evidence>
<keyword evidence="3" id="KW-1185">Reference proteome</keyword>
<name>A0ABC8KHW8_ERUVS</name>
<proteinExistence type="predicted"/>